<gene>
    <name evidence="3" type="ORF">AUO94_03820</name>
</gene>
<dbReference type="Pfam" id="PF00395">
    <property type="entry name" value="SLH"/>
    <property type="match status" value="2"/>
</dbReference>
<dbReference type="Proteomes" id="UP000065533">
    <property type="component" value="Chromosome"/>
</dbReference>
<dbReference type="InterPro" id="IPR001119">
    <property type="entry name" value="SLH_dom"/>
</dbReference>
<dbReference type="RefSeq" id="WP_058384498.1">
    <property type="nucleotide sequence ID" value="NZ_CP013661.2"/>
</dbReference>
<accession>A0ABN4JWJ5</accession>
<reference evidence="3" key="1">
    <citation type="submission" date="2016-01" db="EMBL/GenBank/DDBJ databases">
        <title>Complete genome of Planococcus kocurri type strain.</title>
        <authorList>
            <person name="See-Too W.S."/>
        </authorList>
    </citation>
    <scope>NUCLEOTIDE SEQUENCE [LARGE SCALE GENOMIC DNA]</scope>
    <source>
        <strain evidence="3">ATCC 43650</strain>
    </source>
</reference>
<feature type="domain" description="SLH" evidence="2">
    <location>
        <begin position="86"/>
        <end position="143"/>
    </location>
</feature>
<dbReference type="Gene3D" id="1.10.530.10">
    <property type="match status" value="1"/>
</dbReference>
<dbReference type="SMART" id="SM00047">
    <property type="entry name" value="LYZ2"/>
    <property type="match status" value="1"/>
</dbReference>
<dbReference type="InterPro" id="IPR051465">
    <property type="entry name" value="Cell_Envelope_Struct_Comp"/>
</dbReference>
<organism evidence="3 4">
    <name type="scientific">Planococcus kocurii</name>
    <dbReference type="NCBI Taxonomy" id="1374"/>
    <lineage>
        <taxon>Bacteria</taxon>
        <taxon>Bacillati</taxon>
        <taxon>Bacillota</taxon>
        <taxon>Bacilli</taxon>
        <taxon>Bacillales</taxon>
        <taxon>Caryophanaceae</taxon>
        <taxon>Planococcus</taxon>
    </lineage>
</organism>
<feature type="domain" description="SLH" evidence="2">
    <location>
        <begin position="144"/>
        <end position="212"/>
    </location>
</feature>
<protein>
    <recommendedName>
        <fullName evidence="2">SLH domain-containing protein</fullName>
    </recommendedName>
</protein>
<feature type="chain" id="PRO_5046417830" description="SLH domain-containing protein" evidence="1">
    <location>
        <begin position="27"/>
        <end position="667"/>
    </location>
</feature>
<dbReference type="InterPro" id="IPR002901">
    <property type="entry name" value="MGlyc_endo_b_GlcNAc-like_dom"/>
</dbReference>
<dbReference type="EMBL" id="CP013661">
    <property type="protein sequence ID" value="ALS77827.1"/>
    <property type="molecule type" value="Genomic_DNA"/>
</dbReference>
<sequence>MKTVNKLAVIILLITGIFGFASSSEATDIVPGSALEKEMKEMVQKGILTGYKDGTYKPTANVTREQFAAFINRALNLPAGIHPFKDVPKNSSLSNEIGAAYSAGLMVGVTDSTFRPTANITREQMAQTLKNVLEYQDMELIEKRIEFSDAEDFVSSGGIRAVFAIVHYEITEGMPDGKGGLKYGPKDIASREQAAAFIYRFLLAHEKASVPPILPDIPNDGSLYYLGYVDKGVLVKQQYGHKDYQLAVESFKKVPTAQVIFHGDEIIQMKSGLAFGNRVSGSGTKEVTTIYYDSQFTKQATYIEHGRELRYIDSTEEFVKVQVGGTIGYAKHSEVDFVPSELITNQDYYLKNKWGTLEHYQYNYVSKTRASHSIGPAPSEMAEGVKYYSKDGIHFANAAGVTQFVHYPYFQYQSVRTTTNYTAEQLDQYVMSKLKAVTTSSGTYKDAVNKSKLIGTGKYFIAMQNKYNVNALFMLSAAMHESAYGMSGNAQTKNNLFGIRVFDGSPHEGTVYSKPEASIDAFAREYMNRNYANPLGGYANGASPGNKTTGFNVSYASDPTWGAKVAGHMFRADLELGKKDIGQHKLGITNTASTNVRNAPNGPTVLYQFKRGNLGVNNAFGYPVVILDTQKATDGYTWYKVISDLNPEADTNNGVGWIRSDLVDPIN</sequence>
<proteinExistence type="predicted"/>
<dbReference type="PANTHER" id="PTHR43308:SF5">
    <property type="entry name" value="S-LAYER PROTEIN _ PEPTIDOGLYCAN ENDO-BETA-N-ACETYLGLUCOSAMINIDASE"/>
    <property type="match status" value="1"/>
</dbReference>
<feature type="signal peptide" evidence="1">
    <location>
        <begin position="1"/>
        <end position="26"/>
    </location>
</feature>
<evidence type="ECO:0000313" key="3">
    <source>
        <dbReference type="EMBL" id="ALS77827.1"/>
    </source>
</evidence>
<feature type="domain" description="SLH" evidence="2">
    <location>
        <begin position="22"/>
        <end position="85"/>
    </location>
</feature>
<name>A0ABN4JWJ5_9BACL</name>
<keyword evidence="1" id="KW-0732">Signal</keyword>
<evidence type="ECO:0000256" key="1">
    <source>
        <dbReference type="SAM" id="SignalP"/>
    </source>
</evidence>
<evidence type="ECO:0000259" key="2">
    <source>
        <dbReference type="PROSITE" id="PS51272"/>
    </source>
</evidence>
<dbReference type="PROSITE" id="PS51272">
    <property type="entry name" value="SLH"/>
    <property type="match status" value="3"/>
</dbReference>
<dbReference type="PANTHER" id="PTHR43308">
    <property type="entry name" value="OUTER MEMBRANE PROTEIN ALPHA-RELATED"/>
    <property type="match status" value="1"/>
</dbReference>
<keyword evidence="4" id="KW-1185">Reference proteome</keyword>
<dbReference type="Pfam" id="PF01832">
    <property type="entry name" value="Glucosaminidase"/>
    <property type="match status" value="1"/>
</dbReference>
<evidence type="ECO:0000313" key="4">
    <source>
        <dbReference type="Proteomes" id="UP000065533"/>
    </source>
</evidence>